<evidence type="ECO:0008006" key="3">
    <source>
        <dbReference type="Google" id="ProtNLM"/>
    </source>
</evidence>
<accession>A0ABP7Z877</accession>
<reference evidence="2" key="1">
    <citation type="journal article" date="2019" name="Int. J. Syst. Evol. Microbiol.">
        <title>The Global Catalogue of Microorganisms (GCM) 10K type strain sequencing project: providing services to taxonomists for standard genome sequencing and annotation.</title>
        <authorList>
            <consortium name="The Broad Institute Genomics Platform"/>
            <consortium name="The Broad Institute Genome Sequencing Center for Infectious Disease"/>
            <person name="Wu L."/>
            <person name="Ma J."/>
        </authorList>
    </citation>
    <scope>NUCLEOTIDE SEQUENCE [LARGE SCALE GENOMIC DNA]</scope>
    <source>
        <strain evidence="2">JCM 17316</strain>
    </source>
</reference>
<proteinExistence type="predicted"/>
<name>A0ABP7Z877_9ACTN</name>
<dbReference type="InterPro" id="IPR013381">
    <property type="entry name" value="CRISPR-assoc_prot_Cse1"/>
</dbReference>
<dbReference type="Proteomes" id="UP001500266">
    <property type="component" value="Unassembled WGS sequence"/>
</dbReference>
<dbReference type="Pfam" id="PF09481">
    <property type="entry name" value="CRISPR_Cse1"/>
    <property type="match status" value="1"/>
</dbReference>
<dbReference type="RefSeq" id="WP_378272822.1">
    <property type="nucleotide sequence ID" value="NZ_JBHTFR010000002.1"/>
</dbReference>
<dbReference type="NCBIfam" id="TIGR02547">
    <property type="entry name" value="casA_cse1"/>
    <property type="match status" value="1"/>
</dbReference>
<gene>
    <name evidence="1" type="ORF">GCM10022416_40950</name>
</gene>
<dbReference type="CDD" id="cd09729">
    <property type="entry name" value="Cse1_I-E"/>
    <property type="match status" value="1"/>
</dbReference>
<protein>
    <recommendedName>
        <fullName evidence="3">Type I-E CRISPR-associated protein Cse1/CasA</fullName>
    </recommendedName>
</protein>
<evidence type="ECO:0000313" key="2">
    <source>
        <dbReference type="Proteomes" id="UP001500266"/>
    </source>
</evidence>
<dbReference type="Gene3D" id="1.10.132.100">
    <property type="match status" value="1"/>
</dbReference>
<comment type="caution">
    <text evidence="1">The sequence shown here is derived from an EMBL/GenBank/DDBJ whole genome shotgun (WGS) entry which is preliminary data.</text>
</comment>
<organism evidence="1 2">
    <name type="scientific">Actinomadura keratinilytica</name>
    <dbReference type="NCBI Taxonomy" id="547461"/>
    <lineage>
        <taxon>Bacteria</taxon>
        <taxon>Bacillati</taxon>
        <taxon>Actinomycetota</taxon>
        <taxon>Actinomycetes</taxon>
        <taxon>Streptosporangiales</taxon>
        <taxon>Thermomonosporaceae</taxon>
        <taxon>Actinomadura</taxon>
    </lineage>
</organism>
<dbReference type="EMBL" id="BAABDO010000067">
    <property type="protein sequence ID" value="GAA4147469.1"/>
    <property type="molecule type" value="Genomic_DNA"/>
</dbReference>
<evidence type="ECO:0000313" key="1">
    <source>
        <dbReference type="EMBL" id="GAA4147469.1"/>
    </source>
</evidence>
<sequence length="546" mass="59945">MPEFSLIEQPWLRARLGDSRVEPLGLADVLARAGEITEIVVDLPTQFPALLRQVLLPVVVDALGAPADRRAWAERFGQGAFTEDEKEKINAYLHTYRERFDLFHPETPFGQVAGLRTAKDETKGSGLLVATQATGNNVPLFSSRSEADPPPLTPAEAALWLLHAHCWDTAAIKTGVVGDPKVKSGKTTGNPTGPLGQLGVVVPIGRTLYETLLLNIPIGVQGRLGAPQWTRSIGPAWETRTAQGLLDLWTWQSRRIRLIPEQTADGPRVCQVIVAAGDRLAATPDWEPHTAWRVDRPAKKSAKPGPLRHTPGKAIWRGLNALLAVEASDTASFKTSELLDQVNGLLADELIDERYPLRAETFGMVYGNQSAIVEDVLHDLLPVPIAALRADGDVRDVVLDTAEQAEQLAHAVNRLSDDLRRAAGLDPIPWDRGQRPGERLLYLLDPVVRRLLHGLREVTDAQTLDRGVLGWELTAHRLALQVADSIHATVPESVFAGREVRKPDGTKEAAYPLGVAEDTFRRKVDRILPRAAEHRRRLPPTGEEDT</sequence>
<keyword evidence="2" id="KW-1185">Reference proteome</keyword>